<dbReference type="Proteomes" id="UP000499080">
    <property type="component" value="Unassembled WGS sequence"/>
</dbReference>
<keyword evidence="2" id="KW-1185">Reference proteome</keyword>
<organism evidence="1 2">
    <name type="scientific">Araneus ventricosus</name>
    <name type="common">Orbweaver spider</name>
    <name type="synonym">Epeira ventricosa</name>
    <dbReference type="NCBI Taxonomy" id="182803"/>
    <lineage>
        <taxon>Eukaryota</taxon>
        <taxon>Metazoa</taxon>
        <taxon>Ecdysozoa</taxon>
        <taxon>Arthropoda</taxon>
        <taxon>Chelicerata</taxon>
        <taxon>Arachnida</taxon>
        <taxon>Araneae</taxon>
        <taxon>Araneomorphae</taxon>
        <taxon>Entelegynae</taxon>
        <taxon>Araneoidea</taxon>
        <taxon>Araneidae</taxon>
        <taxon>Araneus</taxon>
    </lineage>
</organism>
<evidence type="ECO:0000313" key="1">
    <source>
        <dbReference type="EMBL" id="GBM51361.1"/>
    </source>
</evidence>
<proteinExistence type="predicted"/>
<accession>A0A4Y2GDA8</accession>
<dbReference type="OrthoDB" id="10325059at2759"/>
<feature type="non-terminal residue" evidence="1">
    <location>
        <position position="1"/>
    </location>
</feature>
<protein>
    <submittedName>
        <fullName evidence="1">Uncharacterized protein</fullName>
    </submittedName>
</protein>
<dbReference type="AlphaFoldDB" id="A0A4Y2GDA8"/>
<dbReference type="EMBL" id="BGPR01001333">
    <property type="protein sequence ID" value="GBM51361.1"/>
    <property type="molecule type" value="Genomic_DNA"/>
</dbReference>
<name>A0A4Y2GDA8_ARAVE</name>
<comment type="caution">
    <text evidence="1">The sequence shown here is derived from an EMBL/GenBank/DDBJ whole genome shotgun (WGS) entry which is preliminary data.</text>
</comment>
<sequence>FNLFSFSFPGLLSAFQNCQKFQIIMGRHPEHKFLKEMTEKQNKMYERMMASRGQSKPRENRKPIVVLGLVQCDPQNIGKIIPKPQPAFQNRFRRPFIPMPQCPRCQFERNGNYDSQSQDEICEHCNKMVTYQAFRVCDCGCRPAGPGQQIPAFIPRMMAYGDHDFNMGNAKPVKVWGNSEPLYFSGHHEEE</sequence>
<gene>
    <name evidence="1" type="ORF">AVEN_110812-2_1</name>
</gene>
<reference evidence="1 2" key="1">
    <citation type="journal article" date="2019" name="Sci. Rep.">
        <title>Orb-weaving spider Araneus ventricosus genome elucidates the spidroin gene catalogue.</title>
        <authorList>
            <person name="Kono N."/>
            <person name="Nakamura H."/>
            <person name="Ohtoshi R."/>
            <person name="Moran D.A.P."/>
            <person name="Shinohara A."/>
            <person name="Yoshida Y."/>
            <person name="Fujiwara M."/>
            <person name="Mori M."/>
            <person name="Tomita M."/>
            <person name="Arakawa K."/>
        </authorList>
    </citation>
    <scope>NUCLEOTIDE SEQUENCE [LARGE SCALE GENOMIC DNA]</scope>
</reference>
<evidence type="ECO:0000313" key="2">
    <source>
        <dbReference type="Proteomes" id="UP000499080"/>
    </source>
</evidence>